<evidence type="ECO:0000256" key="5">
    <source>
        <dbReference type="ARBA" id="ARBA00022842"/>
    </source>
</evidence>
<dbReference type="GO" id="GO:0046872">
    <property type="term" value="F:metal ion binding"/>
    <property type="evidence" value="ECO:0007669"/>
    <property type="project" value="UniProtKB-KW"/>
</dbReference>
<gene>
    <name evidence="9" type="ORF">ACFQL7_15230</name>
</gene>
<reference evidence="9 10" key="1">
    <citation type="journal article" date="2019" name="Int. J. Syst. Evol. Microbiol.">
        <title>The Global Catalogue of Microorganisms (GCM) 10K type strain sequencing project: providing services to taxonomists for standard genome sequencing and annotation.</title>
        <authorList>
            <consortium name="The Broad Institute Genomics Platform"/>
            <consortium name="The Broad Institute Genome Sequencing Center for Infectious Disease"/>
            <person name="Wu L."/>
            <person name="Ma J."/>
        </authorList>
    </citation>
    <scope>NUCLEOTIDE SEQUENCE [LARGE SCALE GENOMIC DNA]</scope>
    <source>
        <strain evidence="9 10">RDMS1</strain>
    </source>
</reference>
<dbReference type="InterPro" id="IPR025877">
    <property type="entry name" value="MobA-like_NTP_Trfase"/>
</dbReference>
<protein>
    <submittedName>
        <fullName evidence="9">Molybdenum cofactor guanylyltransferase</fullName>
        <ecNumber evidence="9">2.7.7.77</ecNumber>
    </submittedName>
</protein>
<evidence type="ECO:0000313" key="9">
    <source>
        <dbReference type="EMBL" id="MFC7191039.1"/>
    </source>
</evidence>
<dbReference type="CDD" id="cd02503">
    <property type="entry name" value="MobA"/>
    <property type="match status" value="1"/>
</dbReference>
<keyword evidence="7" id="KW-0501">Molybdenum cofactor biosynthesis</keyword>
<feature type="domain" description="MobA-like NTP transferase" evidence="8">
    <location>
        <begin position="4"/>
        <end position="164"/>
    </location>
</feature>
<dbReference type="GO" id="GO:0061603">
    <property type="term" value="F:molybdenum cofactor guanylyltransferase activity"/>
    <property type="evidence" value="ECO:0007669"/>
    <property type="project" value="UniProtKB-EC"/>
</dbReference>
<dbReference type="InterPro" id="IPR029044">
    <property type="entry name" value="Nucleotide-diphossugar_trans"/>
</dbReference>
<evidence type="ECO:0000259" key="8">
    <source>
        <dbReference type="Pfam" id="PF12804"/>
    </source>
</evidence>
<organism evidence="9 10">
    <name type="scientific">Halocatena marina</name>
    <dbReference type="NCBI Taxonomy" id="2934937"/>
    <lineage>
        <taxon>Archaea</taxon>
        <taxon>Methanobacteriati</taxon>
        <taxon>Methanobacteriota</taxon>
        <taxon>Stenosarchaea group</taxon>
        <taxon>Halobacteria</taxon>
        <taxon>Halobacteriales</taxon>
        <taxon>Natronomonadaceae</taxon>
        <taxon>Halocatena</taxon>
    </lineage>
</organism>
<keyword evidence="9" id="KW-0548">Nucleotidyltransferase</keyword>
<evidence type="ECO:0000256" key="1">
    <source>
        <dbReference type="ARBA" id="ARBA00022490"/>
    </source>
</evidence>
<accession>A0ABD5YNN3</accession>
<dbReference type="SUPFAM" id="SSF53448">
    <property type="entry name" value="Nucleotide-diphospho-sugar transferases"/>
    <property type="match status" value="1"/>
</dbReference>
<dbReference type="Proteomes" id="UP001596417">
    <property type="component" value="Unassembled WGS sequence"/>
</dbReference>
<dbReference type="EMBL" id="JBHTAX010000001">
    <property type="protein sequence ID" value="MFC7191039.1"/>
    <property type="molecule type" value="Genomic_DNA"/>
</dbReference>
<evidence type="ECO:0000256" key="3">
    <source>
        <dbReference type="ARBA" id="ARBA00022723"/>
    </source>
</evidence>
<keyword evidence="3" id="KW-0479">Metal-binding</keyword>
<dbReference type="PANTHER" id="PTHR19136">
    <property type="entry name" value="MOLYBDENUM COFACTOR GUANYLYLTRANSFERASE"/>
    <property type="match status" value="1"/>
</dbReference>
<dbReference type="Pfam" id="PF12804">
    <property type="entry name" value="NTP_transf_3"/>
    <property type="match status" value="1"/>
</dbReference>
<sequence length="205" mass="22490">MHSGLIVAGGRSTRFGDSDDDKSVVDVAGVPMIRRVADRLGPVIDELVINCREEQIESIRDVLAGYGSPLRFAPDETPDVGPVGGMATGLRAVEHEYAFVTACDMPLIDSAFVAYLFDQAVGHDAAVPQLDDRWLQTMHAVYRAQEMADACEMALHTGARRTVAPLSDLDYIIVDEDAVCEHSSLDTFKNVNTREELEQAVERLR</sequence>
<dbReference type="AlphaFoldDB" id="A0ABD5YNN3"/>
<proteinExistence type="predicted"/>
<comment type="caution">
    <text evidence="9">The sequence shown here is derived from an EMBL/GenBank/DDBJ whole genome shotgun (WGS) entry which is preliminary data.</text>
</comment>
<dbReference type="RefSeq" id="WP_248908583.1">
    <property type="nucleotide sequence ID" value="NZ_CP109979.1"/>
</dbReference>
<dbReference type="EC" id="2.7.7.77" evidence="9"/>
<keyword evidence="1" id="KW-0963">Cytoplasm</keyword>
<keyword evidence="5" id="KW-0460">Magnesium</keyword>
<name>A0ABD5YNN3_9EURY</name>
<keyword evidence="10" id="KW-1185">Reference proteome</keyword>
<evidence type="ECO:0000256" key="6">
    <source>
        <dbReference type="ARBA" id="ARBA00023134"/>
    </source>
</evidence>
<dbReference type="GO" id="GO:0005525">
    <property type="term" value="F:GTP binding"/>
    <property type="evidence" value="ECO:0007669"/>
    <property type="project" value="UniProtKB-KW"/>
</dbReference>
<dbReference type="InterPro" id="IPR013482">
    <property type="entry name" value="Molybde_CF_guanTrfase"/>
</dbReference>
<keyword evidence="2 9" id="KW-0808">Transferase</keyword>
<evidence type="ECO:0000256" key="2">
    <source>
        <dbReference type="ARBA" id="ARBA00022679"/>
    </source>
</evidence>
<dbReference type="PANTHER" id="PTHR19136:SF81">
    <property type="entry name" value="MOLYBDENUM COFACTOR GUANYLYLTRANSFERASE"/>
    <property type="match status" value="1"/>
</dbReference>
<keyword evidence="4" id="KW-0547">Nucleotide-binding</keyword>
<dbReference type="GeneID" id="76200718"/>
<keyword evidence="6" id="KW-0342">GTP-binding</keyword>
<evidence type="ECO:0000256" key="4">
    <source>
        <dbReference type="ARBA" id="ARBA00022741"/>
    </source>
</evidence>
<dbReference type="GO" id="GO:0006777">
    <property type="term" value="P:Mo-molybdopterin cofactor biosynthetic process"/>
    <property type="evidence" value="ECO:0007669"/>
    <property type="project" value="UniProtKB-KW"/>
</dbReference>
<evidence type="ECO:0000313" key="10">
    <source>
        <dbReference type="Proteomes" id="UP001596417"/>
    </source>
</evidence>
<evidence type="ECO:0000256" key="7">
    <source>
        <dbReference type="ARBA" id="ARBA00023150"/>
    </source>
</evidence>
<dbReference type="Gene3D" id="3.90.550.10">
    <property type="entry name" value="Spore Coat Polysaccharide Biosynthesis Protein SpsA, Chain A"/>
    <property type="match status" value="1"/>
</dbReference>